<dbReference type="Proteomes" id="UP000499080">
    <property type="component" value="Unassembled WGS sequence"/>
</dbReference>
<comment type="caution">
    <text evidence="1">The sequence shown here is derived from an EMBL/GenBank/DDBJ whole genome shotgun (WGS) entry which is preliminary data.</text>
</comment>
<gene>
    <name evidence="1" type="ORF">AVEN_144395_1</name>
</gene>
<dbReference type="EMBL" id="BGPR01027098">
    <property type="protein sequence ID" value="GBN97312.1"/>
    <property type="molecule type" value="Genomic_DNA"/>
</dbReference>
<protein>
    <submittedName>
        <fullName evidence="1">Uncharacterized protein</fullName>
    </submittedName>
</protein>
<evidence type="ECO:0000313" key="1">
    <source>
        <dbReference type="EMBL" id="GBN97312.1"/>
    </source>
</evidence>
<organism evidence="1 2">
    <name type="scientific">Araneus ventricosus</name>
    <name type="common">Orbweaver spider</name>
    <name type="synonym">Epeira ventricosa</name>
    <dbReference type="NCBI Taxonomy" id="182803"/>
    <lineage>
        <taxon>Eukaryota</taxon>
        <taxon>Metazoa</taxon>
        <taxon>Ecdysozoa</taxon>
        <taxon>Arthropoda</taxon>
        <taxon>Chelicerata</taxon>
        <taxon>Arachnida</taxon>
        <taxon>Araneae</taxon>
        <taxon>Araneomorphae</taxon>
        <taxon>Entelegynae</taxon>
        <taxon>Araneoidea</taxon>
        <taxon>Araneidae</taxon>
        <taxon>Araneus</taxon>
    </lineage>
</organism>
<accession>A0A4Y2T9R4</accession>
<reference evidence="1 2" key="1">
    <citation type="journal article" date="2019" name="Sci. Rep.">
        <title>Orb-weaving spider Araneus ventricosus genome elucidates the spidroin gene catalogue.</title>
        <authorList>
            <person name="Kono N."/>
            <person name="Nakamura H."/>
            <person name="Ohtoshi R."/>
            <person name="Moran D.A.P."/>
            <person name="Shinohara A."/>
            <person name="Yoshida Y."/>
            <person name="Fujiwara M."/>
            <person name="Mori M."/>
            <person name="Tomita M."/>
            <person name="Arakawa K."/>
        </authorList>
    </citation>
    <scope>NUCLEOTIDE SEQUENCE [LARGE SCALE GENOMIC DNA]</scope>
</reference>
<proteinExistence type="predicted"/>
<name>A0A4Y2T9R4_ARAVE</name>
<dbReference type="AlphaFoldDB" id="A0A4Y2T9R4"/>
<sequence>MGCFGTNLVMLNQSQIMSRIPRPALLAKELRATFCTSLPRVTVAVMASDTGHGVTICTSLSHVHPTGTVAVMASGTGTWGDVLYITVPCPPNRYSCCDGLRNGDMGRGSVRHYSCFEVYIDRFVKLNMTCMNYSLLKNSNFTFIPRQQ</sequence>
<evidence type="ECO:0000313" key="2">
    <source>
        <dbReference type="Proteomes" id="UP000499080"/>
    </source>
</evidence>
<keyword evidence="2" id="KW-1185">Reference proteome</keyword>